<sequence>MTSLILCIGGGVLLDQWLGTEPVLTLIGVVLGLASAGYLLYELAVINQPEKGLLRRRRPASREDREAR</sequence>
<feature type="transmembrane region" description="Helical" evidence="1">
    <location>
        <begin position="23"/>
        <end position="46"/>
    </location>
</feature>
<accession>A0AA41WDS1</accession>
<keyword evidence="1" id="KW-1133">Transmembrane helix</keyword>
<dbReference type="InterPro" id="IPR032820">
    <property type="entry name" value="ATPase_put"/>
</dbReference>
<keyword evidence="1" id="KW-0812">Transmembrane</keyword>
<evidence type="ECO:0000256" key="1">
    <source>
        <dbReference type="SAM" id="Phobius"/>
    </source>
</evidence>
<keyword evidence="3" id="KW-1185">Reference proteome</keyword>
<proteinExistence type="predicted"/>
<name>A0AA41WDS1_9BACT</name>
<dbReference type="EMBL" id="JAMSLR010000011">
    <property type="protein sequence ID" value="MCM8750172.1"/>
    <property type="molecule type" value="Genomic_DNA"/>
</dbReference>
<evidence type="ECO:0000313" key="2">
    <source>
        <dbReference type="EMBL" id="MCM8750172.1"/>
    </source>
</evidence>
<comment type="caution">
    <text evidence="2">The sequence shown here is derived from an EMBL/GenBank/DDBJ whole genome shotgun (WGS) entry which is preliminary data.</text>
</comment>
<dbReference type="Proteomes" id="UP001165306">
    <property type="component" value="Unassembled WGS sequence"/>
</dbReference>
<dbReference type="Pfam" id="PF09527">
    <property type="entry name" value="ATPase_gene1"/>
    <property type="match status" value="1"/>
</dbReference>
<keyword evidence="1" id="KW-0472">Membrane</keyword>
<organism evidence="2 3">
    <name type="scientific">Thermalbibacter longus</name>
    <dbReference type="NCBI Taxonomy" id="2951981"/>
    <lineage>
        <taxon>Bacteria</taxon>
        <taxon>Pseudomonadati</taxon>
        <taxon>Thermomicrobiota</taxon>
        <taxon>Thermomicrobia</taxon>
        <taxon>Thermomicrobiales</taxon>
        <taxon>Thermomicrobiaceae</taxon>
        <taxon>Thermalbibacter</taxon>
    </lineage>
</organism>
<protein>
    <submittedName>
        <fullName evidence="2">AtpZ/AtpI family protein</fullName>
    </submittedName>
</protein>
<evidence type="ECO:0000313" key="3">
    <source>
        <dbReference type="Proteomes" id="UP001165306"/>
    </source>
</evidence>
<dbReference type="AlphaFoldDB" id="A0AA41WDS1"/>
<gene>
    <name evidence="2" type="ORF">NET02_13550</name>
</gene>
<reference evidence="2" key="1">
    <citation type="submission" date="2022-06" db="EMBL/GenBank/DDBJ databases">
        <title>CFH 74404 Thermomicrobiaceae sp.</title>
        <authorList>
            <person name="Ming H."/>
            <person name="Li W.-J."/>
            <person name="Zhao Z."/>
        </authorList>
    </citation>
    <scope>NUCLEOTIDE SEQUENCE</scope>
    <source>
        <strain evidence="2">CFH 74404</strain>
    </source>
</reference>